<dbReference type="SMART" id="SM01122">
    <property type="entry name" value="DBC1"/>
    <property type="match status" value="1"/>
</dbReference>
<feature type="region of interest" description="Disordered" evidence="3">
    <location>
        <begin position="332"/>
        <end position="378"/>
    </location>
</feature>
<keyword evidence="6" id="KW-1185">Reference proteome</keyword>
<feature type="domain" description="SAP" evidence="5">
    <location>
        <begin position="299"/>
        <end position="333"/>
    </location>
</feature>
<dbReference type="Pfam" id="PF02037">
    <property type="entry name" value="SAP"/>
    <property type="match status" value="1"/>
</dbReference>
<feature type="region of interest" description="Disordered" evidence="3">
    <location>
        <begin position="484"/>
        <end position="520"/>
    </location>
</feature>
<dbReference type="PROSITE" id="PS50800">
    <property type="entry name" value="SAP"/>
    <property type="match status" value="1"/>
</dbReference>
<feature type="compositionally biased region" description="Basic and acidic residues" evidence="3">
    <location>
        <begin position="274"/>
        <end position="292"/>
    </location>
</feature>
<feature type="transmembrane region" description="Helical" evidence="4">
    <location>
        <begin position="688"/>
        <end position="709"/>
    </location>
</feature>
<dbReference type="AlphaFoldDB" id="A0A1I7XK81"/>
<protein>
    <submittedName>
        <fullName evidence="7">SAP domain-containing protein</fullName>
    </submittedName>
</protein>
<dbReference type="InterPro" id="IPR036361">
    <property type="entry name" value="SAP_dom_sf"/>
</dbReference>
<keyword evidence="1 2" id="KW-0175">Coiled coil</keyword>
<dbReference type="Pfam" id="PF19256">
    <property type="entry name" value="LAIKA"/>
    <property type="match status" value="1"/>
</dbReference>
<dbReference type="InterPro" id="IPR003034">
    <property type="entry name" value="SAP_dom"/>
</dbReference>
<dbReference type="WBParaSite" id="Hba_17937">
    <property type="protein sequence ID" value="Hba_17937"/>
    <property type="gene ID" value="Hba_17937"/>
</dbReference>
<accession>A0A1I7XK81</accession>
<proteinExistence type="predicted"/>
<dbReference type="Proteomes" id="UP000095283">
    <property type="component" value="Unplaced"/>
</dbReference>
<keyword evidence="4" id="KW-1133">Transmembrane helix</keyword>
<dbReference type="Pfam" id="PF14443">
    <property type="entry name" value="DBC1"/>
    <property type="match status" value="1"/>
</dbReference>
<evidence type="ECO:0000256" key="4">
    <source>
        <dbReference type="SAM" id="Phobius"/>
    </source>
</evidence>
<name>A0A1I7XK81_HETBA</name>
<dbReference type="SUPFAM" id="SSF68906">
    <property type="entry name" value="SAP domain"/>
    <property type="match status" value="1"/>
</dbReference>
<dbReference type="GO" id="GO:0005634">
    <property type="term" value="C:nucleus"/>
    <property type="evidence" value="ECO:0007669"/>
    <property type="project" value="TreeGrafter"/>
</dbReference>
<dbReference type="InterPro" id="IPR045353">
    <property type="entry name" value="LAIKA"/>
</dbReference>
<keyword evidence="4" id="KW-0812">Transmembrane</keyword>
<keyword evidence="4" id="KW-0472">Membrane</keyword>
<evidence type="ECO:0000256" key="3">
    <source>
        <dbReference type="SAM" id="MobiDB-lite"/>
    </source>
</evidence>
<dbReference type="PANTHER" id="PTHR14304:SF11">
    <property type="entry name" value="SAP DOMAIN-CONTAINING PROTEIN"/>
    <property type="match status" value="1"/>
</dbReference>
<reference evidence="7" key="1">
    <citation type="submission" date="2016-11" db="UniProtKB">
        <authorList>
            <consortium name="WormBaseParasite"/>
        </authorList>
    </citation>
    <scope>IDENTIFICATION</scope>
</reference>
<evidence type="ECO:0000313" key="7">
    <source>
        <dbReference type="WBParaSite" id="Hba_17937"/>
    </source>
</evidence>
<feature type="region of interest" description="Disordered" evidence="3">
    <location>
        <begin position="230"/>
        <end position="297"/>
    </location>
</feature>
<dbReference type="GO" id="GO:0006355">
    <property type="term" value="P:regulation of DNA-templated transcription"/>
    <property type="evidence" value="ECO:0007669"/>
    <property type="project" value="InterPro"/>
</dbReference>
<dbReference type="SMART" id="SM00513">
    <property type="entry name" value="SAP"/>
    <property type="match status" value="1"/>
</dbReference>
<evidence type="ECO:0000256" key="2">
    <source>
        <dbReference type="SAM" id="Coils"/>
    </source>
</evidence>
<feature type="compositionally biased region" description="Basic and acidic residues" evidence="3">
    <location>
        <begin position="346"/>
        <end position="361"/>
    </location>
</feature>
<organism evidence="6 7">
    <name type="scientific">Heterorhabditis bacteriophora</name>
    <name type="common">Entomopathogenic nematode worm</name>
    <dbReference type="NCBI Taxonomy" id="37862"/>
    <lineage>
        <taxon>Eukaryota</taxon>
        <taxon>Metazoa</taxon>
        <taxon>Ecdysozoa</taxon>
        <taxon>Nematoda</taxon>
        <taxon>Chromadorea</taxon>
        <taxon>Rhabditida</taxon>
        <taxon>Rhabditina</taxon>
        <taxon>Rhabditomorpha</taxon>
        <taxon>Strongyloidea</taxon>
        <taxon>Heterorhabditidae</taxon>
        <taxon>Heterorhabditis</taxon>
    </lineage>
</organism>
<evidence type="ECO:0000259" key="5">
    <source>
        <dbReference type="PROSITE" id="PS50800"/>
    </source>
</evidence>
<feature type="coiled-coil region" evidence="2">
    <location>
        <begin position="716"/>
        <end position="743"/>
    </location>
</feature>
<sequence length="746" mass="83876">MSQYGGGKPGSGAWGRPVGAGDLLHYGDHHLAAQRHLEKESIVREKENAATTVLLVLHHRLKEIVLVLLVVAQGLFPDMTVVLQNLYFLGMWRLFINIRIITLTDVFKVLLLAHGGKQELHKKSFGLMPDGTTDDSHEPIPLIKHLQFLVGVRGKENMAIGGSWSPSLDGEDPTNPATIIRTAIRTTKALTGVDLSDVPQCRRSHLFLFAPQTALRAQLDVKLAAIDTQSVKDDSKEGDSPKPVSKESPVRAPTQAEASTPTKACVLNAVTEETPSKESENEGDVETKEEPTHWSQLDVKSMKVAELRAELEARGLETKGIKTLLAQRLQEAVDKEQEADGTQSRNGEDVEMKDETDIATEKDEEDSATIDAAKEKSEAEVKKEAEELQKKVEKLEKEKKEKKAALERHYTFPKEQKVLVYPSKTAKGGKFDCKLVSLQSLLEYRQDDNKESQFEVSLFAEAFKEMLERHSAFAIYHAISNAADKESERKRRDEARGKKDEEKKEEEKKDGEEKEKKEEEKVELKSLISNRQLFEAFAMYDVNLCGYIAERDLEDILFNSEFGVTRGQVQKLAHKLSSREKINYRHLTDILVDSDGNTKFVPGNCEGAPDVETLMRGYGITYINANEQSSGSNNLKISQSSDSNVIINGNVINVTQKLALLKKSEVERDQAKAALCEQKSLVGKMSTMIFFIVCLFVISVEFDVFRFNICDFSNFVDQLRESKQDLEKKKKILNENWRNVLNDTLY</sequence>
<dbReference type="PANTHER" id="PTHR14304">
    <property type="entry name" value="CELL DIVISION CYCLE AND APOPTOSIS REGULATOR PROTEIN"/>
    <property type="match status" value="1"/>
</dbReference>
<dbReference type="InterPro" id="IPR025954">
    <property type="entry name" value="DBC1/CARP1_inactive_NUDIX"/>
</dbReference>
<dbReference type="InterPro" id="IPR025224">
    <property type="entry name" value="CCAR1/CCAR2"/>
</dbReference>
<feature type="compositionally biased region" description="Basic and acidic residues" evidence="3">
    <location>
        <begin position="230"/>
        <end position="249"/>
    </location>
</feature>
<dbReference type="Gene3D" id="1.10.720.30">
    <property type="entry name" value="SAP domain"/>
    <property type="match status" value="1"/>
</dbReference>
<evidence type="ECO:0000313" key="6">
    <source>
        <dbReference type="Proteomes" id="UP000095283"/>
    </source>
</evidence>
<evidence type="ECO:0000256" key="1">
    <source>
        <dbReference type="ARBA" id="ARBA00023054"/>
    </source>
</evidence>